<feature type="signal peptide" evidence="1">
    <location>
        <begin position="1"/>
        <end position="19"/>
    </location>
</feature>
<accession>A0A7W8DNM2</accession>
<dbReference type="EMBL" id="JACHIF010000001">
    <property type="protein sequence ID" value="MBB5036245.1"/>
    <property type="molecule type" value="Genomic_DNA"/>
</dbReference>
<proteinExistence type="predicted"/>
<evidence type="ECO:0000256" key="1">
    <source>
        <dbReference type="SAM" id="SignalP"/>
    </source>
</evidence>
<feature type="chain" id="PRO_5031478879" description="3-keto-disaccharide hydrolase domain-containing protein" evidence="1">
    <location>
        <begin position="20"/>
        <end position="214"/>
    </location>
</feature>
<dbReference type="Proteomes" id="UP000534294">
    <property type="component" value="Unassembled WGS sequence"/>
</dbReference>
<evidence type="ECO:0000313" key="2">
    <source>
        <dbReference type="EMBL" id="MBB5036245.1"/>
    </source>
</evidence>
<dbReference type="AlphaFoldDB" id="A0A7W8DNM2"/>
<name>A0A7W8DNM2_9BACT</name>
<evidence type="ECO:0000313" key="3">
    <source>
        <dbReference type="Proteomes" id="UP000534294"/>
    </source>
</evidence>
<comment type="caution">
    <text evidence="2">The sequence shown here is derived from an EMBL/GenBank/DDBJ whole genome shotgun (WGS) entry which is preliminary data.</text>
</comment>
<sequence>MKITSFLFAFAAAALPALGADLEPTLGNKGKLLLEETFSGPEVPKGWNANTGSLRIVEGQLHAGEKSSDKHIGAFRYRLPLQDCAVQMEFKLGTMRVINLGYDPAPGELKKKGHLFSVVVTPKSWSLIEHNDKSNPASKTKTHATAKTDFAPDTTYTLLLECKGNDVVAHVTGKESLKASAPDFGVKKPGLVFRMGGKDGEEVALDNVKVWALE</sequence>
<dbReference type="RefSeq" id="WP_184204825.1">
    <property type="nucleotide sequence ID" value="NZ_JACHIF010000001.1"/>
</dbReference>
<dbReference type="Gene3D" id="2.60.120.560">
    <property type="entry name" value="Exo-inulinase, domain 1"/>
    <property type="match status" value="1"/>
</dbReference>
<protein>
    <recommendedName>
        <fullName evidence="4">3-keto-disaccharide hydrolase domain-containing protein</fullName>
    </recommendedName>
</protein>
<gene>
    <name evidence="2" type="ORF">HNQ64_000479</name>
</gene>
<evidence type="ECO:0008006" key="4">
    <source>
        <dbReference type="Google" id="ProtNLM"/>
    </source>
</evidence>
<keyword evidence="1" id="KW-0732">Signal</keyword>
<keyword evidence="3" id="KW-1185">Reference proteome</keyword>
<organism evidence="2 3">
    <name type="scientific">Prosthecobacter dejongeii</name>
    <dbReference type="NCBI Taxonomy" id="48465"/>
    <lineage>
        <taxon>Bacteria</taxon>
        <taxon>Pseudomonadati</taxon>
        <taxon>Verrucomicrobiota</taxon>
        <taxon>Verrucomicrobiia</taxon>
        <taxon>Verrucomicrobiales</taxon>
        <taxon>Verrucomicrobiaceae</taxon>
        <taxon>Prosthecobacter</taxon>
    </lineage>
</organism>
<reference evidence="2 3" key="1">
    <citation type="submission" date="2020-08" db="EMBL/GenBank/DDBJ databases">
        <title>Genomic Encyclopedia of Type Strains, Phase IV (KMG-IV): sequencing the most valuable type-strain genomes for metagenomic binning, comparative biology and taxonomic classification.</title>
        <authorList>
            <person name="Goeker M."/>
        </authorList>
    </citation>
    <scope>NUCLEOTIDE SEQUENCE [LARGE SCALE GENOMIC DNA]</scope>
    <source>
        <strain evidence="2 3">DSM 12251</strain>
    </source>
</reference>